<dbReference type="Proteomes" id="UP000323386">
    <property type="component" value="Unassembled WGS sequence"/>
</dbReference>
<protein>
    <submittedName>
        <fullName evidence="2">Uncharacterized protein</fullName>
    </submittedName>
</protein>
<keyword evidence="3" id="KW-1185">Reference proteome</keyword>
<name>A0A5C3ESP9_9BASI</name>
<evidence type="ECO:0000313" key="2">
    <source>
        <dbReference type="EMBL" id="SPO35288.1"/>
    </source>
</evidence>
<accession>A0A5C3ESP9</accession>
<dbReference type="EMBL" id="OOIP01000001">
    <property type="protein sequence ID" value="SPO35288.1"/>
    <property type="molecule type" value="Genomic_DNA"/>
</dbReference>
<organism evidence="2 3">
    <name type="scientific">Pseudozyma flocculosa</name>
    <dbReference type="NCBI Taxonomy" id="84751"/>
    <lineage>
        <taxon>Eukaryota</taxon>
        <taxon>Fungi</taxon>
        <taxon>Dikarya</taxon>
        <taxon>Basidiomycota</taxon>
        <taxon>Ustilaginomycotina</taxon>
        <taxon>Ustilaginomycetes</taxon>
        <taxon>Ustilaginales</taxon>
        <taxon>Ustilaginaceae</taxon>
        <taxon>Pseudozyma</taxon>
    </lineage>
</organism>
<proteinExistence type="predicted"/>
<feature type="region of interest" description="Disordered" evidence="1">
    <location>
        <begin position="88"/>
        <end position="108"/>
    </location>
</feature>
<gene>
    <name evidence="2" type="ORF">PSFLO_00759</name>
</gene>
<feature type="region of interest" description="Disordered" evidence="1">
    <location>
        <begin position="244"/>
        <end position="275"/>
    </location>
</feature>
<evidence type="ECO:0000256" key="1">
    <source>
        <dbReference type="SAM" id="MobiDB-lite"/>
    </source>
</evidence>
<reference evidence="2 3" key="1">
    <citation type="submission" date="2018-03" db="EMBL/GenBank/DDBJ databases">
        <authorList>
            <person name="Guldener U."/>
        </authorList>
    </citation>
    <scope>NUCLEOTIDE SEQUENCE [LARGE SCALE GENOMIC DNA]</scope>
    <source>
        <strain evidence="2 3">DAOM196992</strain>
    </source>
</reference>
<sequence>MVPRREEGEAACPASQRPSTPHAGPPKRESQAGGGQPGSCLPGQPKGGPPMSRVPRGPFVVEPAGGRLPAGGAGLALPCPPASCSRQKFAGAGGRPLPPSPGDRTPPLLRRRRAADRAAHHVGSSEAHGHQCDARCQASKLGASENKAYARSPCLACLPASLASCPAACLGATLLWPPSSSGICDRAKYVELMLGLISARTDTARALADGALAAADGEAVRIGVTPPPCVGSFPASSVVEAEVEPVQRRRQGSQANTPRAGPRLACTARGSSCDG</sequence>
<evidence type="ECO:0000313" key="3">
    <source>
        <dbReference type="Proteomes" id="UP000323386"/>
    </source>
</evidence>
<dbReference type="AlphaFoldDB" id="A0A5C3ESP9"/>
<feature type="region of interest" description="Disordered" evidence="1">
    <location>
        <begin position="1"/>
        <end position="65"/>
    </location>
</feature>